<evidence type="ECO:0000313" key="3">
    <source>
        <dbReference type="EMBL" id="SVE49654.1"/>
    </source>
</evidence>
<protein>
    <recommendedName>
        <fullName evidence="2">Glutamate synthase domain-containing protein</fullName>
    </recommendedName>
</protein>
<dbReference type="InterPro" id="IPR013785">
    <property type="entry name" value="Aldolase_TIM"/>
</dbReference>
<dbReference type="Pfam" id="PF01645">
    <property type="entry name" value="Glu_synthase"/>
    <property type="match status" value="1"/>
</dbReference>
<evidence type="ECO:0000259" key="2">
    <source>
        <dbReference type="Pfam" id="PF01645"/>
    </source>
</evidence>
<evidence type="ECO:0000256" key="1">
    <source>
        <dbReference type="ARBA" id="ARBA00009716"/>
    </source>
</evidence>
<dbReference type="PANTHER" id="PTHR43819:SF1">
    <property type="entry name" value="ARCHAEAL-TYPE GLUTAMATE SYNTHASE [NADPH]"/>
    <property type="match status" value="1"/>
</dbReference>
<dbReference type="GO" id="GO:0006537">
    <property type="term" value="P:glutamate biosynthetic process"/>
    <property type="evidence" value="ECO:0007669"/>
    <property type="project" value="InterPro"/>
</dbReference>
<feature type="non-terminal residue" evidence="3">
    <location>
        <position position="1"/>
    </location>
</feature>
<gene>
    <name evidence="3" type="ORF">METZ01_LOCUS502508</name>
</gene>
<reference evidence="3" key="1">
    <citation type="submission" date="2018-05" db="EMBL/GenBank/DDBJ databases">
        <authorList>
            <person name="Lanie J.A."/>
            <person name="Ng W.-L."/>
            <person name="Kazmierczak K.M."/>
            <person name="Andrzejewski T.M."/>
            <person name="Davidsen T.M."/>
            <person name="Wayne K.J."/>
            <person name="Tettelin H."/>
            <person name="Glass J.I."/>
            <person name="Rusch D."/>
            <person name="Podicherti R."/>
            <person name="Tsui H.-C.T."/>
            <person name="Winkler M.E."/>
        </authorList>
    </citation>
    <scope>NUCLEOTIDE SEQUENCE</scope>
</reference>
<feature type="domain" description="Glutamate synthase" evidence="2">
    <location>
        <begin position="2"/>
        <end position="101"/>
    </location>
</feature>
<dbReference type="GO" id="GO:0015930">
    <property type="term" value="F:glutamate synthase activity"/>
    <property type="evidence" value="ECO:0007669"/>
    <property type="project" value="InterPro"/>
</dbReference>
<proteinExistence type="inferred from homology"/>
<dbReference type="Gene3D" id="3.20.20.70">
    <property type="entry name" value="Aldolase class I"/>
    <property type="match status" value="1"/>
</dbReference>
<sequence>QDQGLINDITFIGSGKLGFPDRAATAFAMGCDMINVAREAMLSIGCIQAQKCHTDHCPTGVATQNKYLQRGLNINHKASRFSEYIKGLRKELLQLSHACGYTHPCQFTGKDIEVSIGINEFDNLDNIMKYTKTKVQYESMENLFN</sequence>
<dbReference type="EMBL" id="UINC01221351">
    <property type="protein sequence ID" value="SVE49654.1"/>
    <property type="molecule type" value="Genomic_DNA"/>
</dbReference>
<comment type="similarity">
    <text evidence="1">Belongs to the glutamate synthase family.</text>
</comment>
<dbReference type="SUPFAM" id="SSF51395">
    <property type="entry name" value="FMN-linked oxidoreductases"/>
    <property type="match status" value="1"/>
</dbReference>
<accession>A0A383DZA4</accession>
<name>A0A383DZA4_9ZZZZ</name>
<dbReference type="AlphaFoldDB" id="A0A383DZA4"/>
<organism evidence="3">
    <name type="scientific">marine metagenome</name>
    <dbReference type="NCBI Taxonomy" id="408172"/>
    <lineage>
        <taxon>unclassified sequences</taxon>
        <taxon>metagenomes</taxon>
        <taxon>ecological metagenomes</taxon>
    </lineage>
</organism>
<dbReference type="InterPro" id="IPR002932">
    <property type="entry name" value="Glu_synthdom"/>
</dbReference>
<dbReference type="PANTHER" id="PTHR43819">
    <property type="entry name" value="ARCHAEAL-TYPE GLUTAMATE SYNTHASE [NADPH]"/>
    <property type="match status" value="1"/>
</dbReference>